<evidence type="ECO:0000256" key="2">
    <source>
        <dbReference type="ARBA" id="ARBA00023239"/>
    </source>
</evidence>
<protein>
    <submittedName>
        <fullName evidence="5">Altronate dehydratase large subunit</fullName>
    </submittedName>
</protein>
<dbReference type="InterPro" id="IPR052172">
    <property type="entry name" value="UxaA_altronate/galactarate_dh"/>
</dbReference>
<dbReference type="EMBL" id="FNJI01000056">
    <property type="protein sequence ID" value="SDP79816.1"/>
    <property type="molecule type" value="Genomic_DNA"/>
</dbReference>
<dbReference type="InterPro" id="IPR007392">
    <property type="entry name" value="GD_AH_second"/>
</dbReference>
<dbReference type="PANTHER" id="PTHR30536">
    <property type="entry name" value="ALTRONATE/GALACTARATE DEHYDRATASE"/>
    <property type="match status" value="1"/>
</dbReference>
<feature type="domain" description="D-galactarate/Altronate dehydratase second" evidence="3">
    <location>
        <begin position="5"/>
        <end position="130"/>
    </location>
</feature>
<dbReference type="RefSeq" id="WP_092226018.1">
    <property type="nucleotide sequence ID" value="NZ_FNJI01000056.1"/>
</dbReference>
<dbReference type="STRING" id="91360.SAMN05660330_04154"/>
<evidence type="ECO:0000313" key="6">
    <source>
        <dbReference type="Proteomes" id="UP000199073"/>
    </source>
</evidence>
<reference evidence="5 6" key="1">
    <citation type="submission" date="2016-10" db="EMBL/GenBank/DDBJ databases">
        <authorList>
            <person name="de Groot N.N."/>
        </authorList>
    </citation>
    <scope>NUCLEOTIDE SEQUENCE [LARGE SCALE GENOMIC DNA]</scope>
    <source>
        <strain evidence="5 6">DSM 12130</strain>
    </source>
</reference>
<name>A0A1H0VP13_9BACT</name>
<comment type="similarity">
    <text evidence="1">Belongs to the UxaA family.</text>
</comment>
<dbReference type="Proteomes" id="UP000199073">
    <property type="component" value="Unassembled WGS sequence"/>
</dbReference>
<dbReference type="GO" id="GO:0019698">
    <property type="term" value="P:D-galacturonate catabolic process"/>
    <property type="evidence" value="ECO:0007669"/>
    <property type="project" value="TreeGrafter"/>
</dbReference>
<evidence type="ECO:0000259" key="3">
    <source>
        <dbReference type="Pfam" id="PF04295"/>
    </source>
</evidence>
<keyword evidence="6" id="KW-1185">Reference proteome</keyword>
<gene>
    <name evidence="5" type="ORF">SAMN05660330_04154</name>
</gene>
<dbReference type="Pfam" id="PF20629">
    <property type="entry name" value="GD_AH_C"/>
    <property type="match status" value="1"/>
</dbReference>
<keyword evidence="2" id="KW-0456">Lyase</keyword>
<dbReference type="AlphaFoldDB" id="A0A1H0VP13"/>
<sequence length="419" mass="44556">MKFMGYHRPDGRVGIRNHIAIIPSVFCANNVVEQIARKVHGTVPLRHPVGCAQVGYDLELTARTLKAMATHPNVAAVLIIGLGCERFKPGELYEAVKNSGKPVEMLIIQEEGGSTKTINKGIKIATRLTKQERGRMRVPCDISELTIAVKCGGTDATSGLAANPVVGSMSDLLNQNGGSTILSELNELIGTEDMLAARAVNKEVADKIYNAIYGIEDKLLGGCDERYFGRNELISPGNYDGGVSNIVEKALGGVYKGGTAPVVDVLEYAMPAPPEQKGLFLMNYESHDGEVVTGMIGCGAQLVAFTSGRGNPAGFPIAPVIKLTGNSMMLKKMRENFDFSAGEIISGEATIDEKGKELFELALSVANGQLTSAETLNGYELFCVARALGIQVPANCTKCAKNDSASTSEVVSEDLVAKI</sequence>
<dbReference type="OrthoDB" id="9804574at2"/>
<dbReference type="InterPro" id="IPR048332">
    <property type="entry name" value="GD_AH_C"/>
</dbReference>
<dbReference type="Pfam" id="PF04295">
    <property type="entry name" value="GD_AH_second"/>
    <property type="match status" value="1"/>
</dbReference>
<dbReference type="PANTHER" id="PTHR30536:SF5">
    <property type="entry name" value="ALTRONATE DEHYDRATASE"/>
    <property type="match status" value="1"/>
</dbReference>
<evidence type="ECO:0000256" key="1">
    <source>
        <dbReference type="ARBA" id="ARBA00010986"/>
    </source>
</evidence>
<dbReference type="GO" id="GO:0016829">
    <property type="term" value="F:lyase activity"/>
    <property type="evidence" value="ECO:0007669"/>
    <property type="project" value="UniProtKB-KW"/>
</dbReference>
<evidence type="ECO:0000259" key="4">
    <source>
        <dbReference type="Pfam" id="PF20629"/>
    </source>
</evidence>
<organism evidence="5 6">
    <name type="scientific">Desulforhopalus singaporensis</name>
    <dbReference type="NCBI Taxonomy" id="91360"/>
    <lineage>
        <taxon>Bacteria</taxon>
        <taxon>Pseudomonadati</taxon>
        <taxon>Thermodesulfobacteriota</taxon>
        <taxon>Desulfobulbia</taxon>
        <taxon>Desulfobulbales</taxon>
        <taxon>Desulfocapsaceae</taxon>
        <taxon>Desulforhopalus</taxon>
    </lineage>
</organism>
<feature type="domain" description="D-galactarate/Altronate dehydratase C-terminal" evidence="4">
    <location>
        <begin position="142"/>
        <end position="383"/>
    </location>
</feature>
<evidence type="ECO:0000313" key="5">
    <source>
        <dbReference type="EMBL" id="SDP79816.1"/>
    </source>
</evidence>
<proteinExistence type="inferred from homology"/>
<accession>A0A1H0VP13</accession>